<dbReference type="InterPro" id="IPR037291">
    <property type="entry name" value="DUF4139"/>
</dbReference>
<feature type="domain" description="DUF4139" evidence="2">
    <location>
        <begin position="236"/>
        <end position="571"/>
    </location>
</feature>
<sequence length="579" mass="63851">MSRVTVTPKLESVTVYNDSAQLTFYAEMPVEPASTAVAVLENMERYGNVDWSTLQFRLDPTTDAAVAANILLQNINPIHDVITEDVRADVQRVKDEIKRIEEELEMCEEEMDIQTTTTAHIDAVQAYVRNNAFKTVEGPTQPEVQYFREYLQKPADWSATGTFFATRKAAAQRKLAQLSVDKEEIMKRKAAAEMKLHRLGGDAGVRTHTKNTLEATLVVGEAVPTRRAAAGGFVCVSGAGWSPLYDLRVDYAESKLDVFYFANVRQCTSVDWEKVRLRLSTATPHTGGSPPPLWPKWNISLNPLAPKPQLFGGMSRNMHMKRAVARSEVRGFGSVQREAAPVAPVMLQADVEGGGSSSSATVYTIPGLATVRHNNVDVKVTVAHERFPAKLKFIAIPKVDSLTHLSATAVNSTDYEFISGPSKVFYGNTFVNQSQLGHVSPGEEFSVSLGTDETVTVNRSLVRRGESEKSAFFSSNKSQLQFHYAYAIKCGALASKGPVTVVVKDNYPVSDDSDVVVALKEPVPTEGREPSTTKGETVTVDEDTHEVVWEFPMNAQEKKHFNMIFTAKYPENTNTFGLE</sequence>
<dbReference type="PANTHER" id="PTHR31005:SF8">
    <property type="entry name" value="DUF4139 DOMAIN-CONTAINING PROTEIN"/>
    <property type="match status" value="1"/>
</dbReference>
<protein>
    <recommendedName>
        <fullName evidence="2">DUF4139 domain-containing protein</fullName>
    </recommendedName>
</protein>
<organism evidence="3">
    <name type="scientific">Angomonas deanei</name>
    <dbReference type="NCBI Taxonomy" id="59799"/>
    <lineage>
        <taxon>Eukaryota</taxon>
        <taxon>Discoba</taxon>
        <taxon>Euglenozoa</taxon>
        <taxon>Kinetoplastea</taxon>
        <taxon>Metakinetoplastina</taxon>
        <taxon>Trypanosomatida</taxon>
        <taxon>Trypanosomatidae</taxon>
        <taxon>Strigomonadinae</taxon>
        <taxon>Angomonas</taxon>
    </lineage>
</organism>
<reference evidence="3" key="1">
    <citation type="submission" date="2009-05" db="EMBL/GenBank/DDBJ databases">
        <title>The evolution of amastin surface glycoproteins in trypanosomatid parasites.</title>
        <authorList>
            <person name="Jackson A.P."/>
        </authorList>
    </citation>
    <scope>NUCLEOTIDE SEQUENCE</scope>
    <source>
        <strain evidence="3">ATCC 30255</strain>
    </source>
</reference>
<dbReference type="NCBIfam" id="TIGR02231">
    <property type="entry name" value="mucoidy inhibitor MuiA family protein"/>
    <property type="match status" value="1"/>
</dbReference>
<evidence type="ECO:0000256" key="1">
    <source>
        <dbReference type="SAM" id="Coils"/>
    </source>
</evidence>
<dbReference type="AlphaFoldDB" id="C6K3S3"/>
<evidence type="ECO:0000259" key="2">
    <source>
        <dbReference type="Pfam" id="PF13598"/>
    </source>
</evidence>
<dbReference type="Pfam" id="PF13598">
    <property type="entry name" value="DUF4139"/>
    <property type="match status" value="1"/>
</dbReference>
<dbReference type="PANTHER" id="PTHR31005">
    <property type="entry name" value="DUF4139 DOMAIN-CONTAINING PROTEIN"/>
    <property type="match status" value="1"/>
</dbReference>
<gene>
    <name evidence="3" type="ORF">CDFL7M16_09</name>
</gene>
<dbReference type="InterPro" id="IPR011935">
    <property type="entry name" value="CHP02231"/>
</dbReference>
<accession>C6K3S3</accession>
<feature type="coiled-coil region" evidence="1">
    <location>
        <begin position="83"/>
        <end position="117"/>
    </location>
</feature>
<name>C6K3S3_9TRYP</name>
<feature type="coiled-coil region" evidence="1">
    <location>
        <begin position="168"/>
        <end position="195"/>
    </location>
</feature>
<keyword evidence="1" id="KW-0175">Coiled coil</keyword>
<evidence type="ECO:0000313" key="3">
    <source>
        <dbReference type="EMBL" id="ACS87862.1"/>
    </source>
</evidence>
<dbReference type="EMBL" id="GQ153666">
    <property type="protein sequence ID" value="ACS87862.1"/>
    <property type="molecule type" value="Genomic_DNA"/>
</dbReference>
<proteinExistence type="predicted"/>